<dbReference type="InterPro" id="IPR021473">
    <property type="entry name" value="DUF3126"/>
</dbReference>
<accession>D5BQM0</accession>
<keyword evidence="2" id="KW-1185">Reference proteome</keyword>
<dbReference type="Proteomes" id="UP000007460">
    <property type="component" value="Chromosome"/>
</dbReference>
<sequence>MNASDTAKVQRYLRQRFGNNKLSIARRENKEDSADLMLEDEFIGVVFQDNEDGETCYHVQISILEEDLDDTV</sequence>
<organism evidence="1 2">
    <name type="scientific">Puniceispirillum marinum (strain IMCC1322)</name>
    <dbReference type="NCBI Taxonomy" id="488538"/>
    <lineage>
        <taxon>Bacteria</taxon>
        <taxon>Pseudomonadati</taxon>
        <taxon>Pseudomonadota</taxon>
        <taxon>Alphaproteobacteria</taxon>
        <taxon>Candidatus Puniceispirillales</taxon>
        <taxon>Candidatus Puniceispirillaceae</taxon>
        <taxon>Candidatus Puniceispirillum</taxon>
    </lineage>
</organism>
<dbReference type="OrthoDB" id="7632283at2"/>
<reference evidence="1 2" key="1">
    <citation type="journal article" date="2010" name="J. Bacteriol.">
        <title>Complete genome sequence of "Candidatus Puniceispirillum marinum" IMCC1322, a representative of the SAR116 clade in the Alphaproteobacteria.</title>
        <authorList>
            <person name="Oh H.M."/>
            <person name="Kwon K.K."/>
            <person name="Kang I."/>
            <person name="Kang S.G."/>
            <person name="Lee J.H."/>
            <person name="Kim S.J."/>
            <person name="Cho J.C."/>
        </authorList>
    </citation>
    <scope>NUCLEOTIDE SEQUENCE [LARGE SCALE GENOMIC DNA]</scope>
    <source>
        <strain evidence="1 2">IMCC1322</strain>
    </source>
</reference>
<dbReference type="AlphaFoldDB" id="D5BQM0"/>
<dbReference type="HOGENOM" id="CLU_184505_0_0_5"/>
<dbReference type="RefSeq" id="WP_013047364.1">
    <property type="nucleotide sequence ID" value="NC_014010.1"/>
</dbReference>
<dbReference type="Pfam" id="PF11324">
    <property type="entry name" value="DUF3126"/>
    <property type="match status" value="1"/>
</dbReference>
<gene>
    <name evidence="1" type="ordered locus">SAR116_2495</name>
</gene>
<dbReference type="STRING" id="488538.SAR116_2495"/>
<dbReference type="EMBL" id="CP001751">
    <property type="protein sequence ID" value="ADE40738.1"/>
    <property type="molecule type" value="Genomic_DNA"/>
</dbReference>
<name>D5BQM0_PUNMI</name>
<protein>
    <recommendedName>
        <fullName evidence="3">DUF3126 domain-containing protein</fullName>
    </recommendedName>
</protein>
<proteinExistence type="predicted"/>
<evidence type="ECO:0008006" key="3">
    <source>
        <dbReference type="Google" id="ProtNLM"/>
    </source>
</evidence>
<dbReference type="eggNOG" id="ENOG5032Z6W">
    <property type="taxonomic scope" value="Bacteria"/>
</dbReference>
<dbReference type="KEGG" id="apb:SAR116_2495"/>
<evidence type="ECO:0000313" key="1">
    <source>
        <dbReference type="EMBL" id="ADE40738.1"/>
    </source>
</evidence>
<evidence type="ECO:0000313" key="2">
    <source>
        <dbReference type="Proteomes" id="UP000007460"/>
    </source>
</evidence>